<gene>
    <name evidence="1" type="ORF">IF1G_03156</name>
</gene>
<evidence type="ECO:0000313" key="1">
    <source>
        <dbReference type="EMBL" id="TQV97413.1"/>
    </source>
</evidence>
<sequence length="54" mass="6014">MISGAKSSDEALVVSCLCCSLCARPVMRQMTPWDSALHLTKWNRPRTMPSFTQA</sequence>
<organism evidence="1 2">
    <name type="scientific">Cordyceps javanica</name>
    <dbReference type="NCBI Taxonomy" id="43265"/>
    <lineage>
        <taxon>Eukaryota</taxon>
        <taxon>Fungi</taxon>
        <taxon>Dikarya</taxon>
        <taxon>Ascomycota</taxon>
        <taxon>Pezizomycotina</taxon>
        <taxon>Sordariomycetes</taxon>
        <taxon>Hypocreomycetidae</taxon>
        <taxon>Hypocreales</taxon>
        <taxon>Cordycipitaceae</taxon>
        <taxon>Cordyceps</taxon>
    </lineage>
</organism>
<keyword evidence="2" id="KW-1185">Reference proteome</keyword>
<reference evidence="1 2" key="1">
    <citation type="journal article" date="2019" name="Appl. Microbiol. Biotechnol.">
        <title>Genome sequence of Isaria javanica and comparative genome analysis insights into family S53 peptidase evolution in fungal entomopathogens.</title>
        <authorList>
            <person name="Lin R."/>
            <person name="Zhang X."/>
            <person name="Xin B."/>
            <person name="Zou M."/>
            <person name="Gao Y."/>
            <person name="Qin F."/>
            <person name="Hu Q."/>
            <person name="Xie B."/>
            <person name="Cheng X."/>
        </authorList>
    </citation>
    <scope>NUCLEOTIDE SEQUENCE [LARGE SCALE GENOMIC DNA]</scope>
    <source>
        <strain evidence="1 2">IJ1G</strain>
    </source>
</reference>
<protein>
    <submittedName>
        <fullName evidence="1">Uncharacterized protein</fullName>
    </submittedName>
</protein>
<evidence type="ECO:0000313" key="2">
    <source>
        <dbReference type="Proteomes" id="UP000315783"/>
    </source>
</evidence>
<dbReference type="AlphaFoldDB" id="A0A545V6T4"/>
<comment type="caution">
    <text evidence="1">The sequence shown here is derived from an EMBL/GenBank/DDBJ whole genome shotgun (WGS) entry which is preliminary data.</text>
</comment>
<accession>A0A545V6T4</accession>
<dbReference type="Proteomes" id="UP000315783">
    <property type="component" value="Unassembled WGS sequence"/>
</dbReference>
<name>A0A545V6T4_9HYPO</name>
<dbReference type="EMBL" id="SPUK01000004">
    <property type="protein sequence ID" value="TQV97413.1"/>
    <property type="molecule type" value="Genomic_DNA"/>
</dbReference>
<proteinExistence type="predicted"/>